<keyword evidence="3" id="KW-1185">Reference proteome</keyword>
<feature type="domain" description="PilZ" evidence="1">
    <location>
        <begin position="15"/>
        <end position="104"/>
    </location>
</feature>
<dbReference type="GO" id="GO:0035438">
    <property type="term" value="F:cyclic-di-GMP binding"/>
    <property type="evidence" value="ECO:0007669"/>
    <property type="project" value="InterPro"/>
</dbReference>
<dbReference type="Pfam" id="PF07238">
    <property type="entry name" value="PilZ"/>
    <property type="match status" value="1"/>
</dbReference>
<dbReference type="KEGG" id="blep:AL038_10620"/>
<dbReference type="InterPro" id="IPR009875">
    <property type="entry name" value="PilZ_domain"/>
</dbReference>
<dbReference type="Gene3D" id="2.40.10.220">
    <property type="entry name" value="predicted glycosyltransferase like domains"/>
    <property type="match status" value="1"/>
</dbReference>
<evidence type="ECO:0000313" key="3">
    <source>
        <dbReference type="Proteomes" id="UP000234271"/>
    </source>
</evidence>
<organism evidence="2 3">
    <name type="scientific">Beggiatoa leptomitoformis</name>
    <dbReference type="NCBI Taxonomy" id="288004"/>
    <lineage>
        <taxon>Bacteria</taxon>
        <taxon>Pseudomonadati</taxon>
        <taxon>Pseudomonadota</taxon>
        <taxon>Gammaproteobacteria</taxon>
        <taxon>Thiotrichales</taxon>
        <taxon>Thiotrichaceae</taxon>
        <taxon>Beggiatoa</taxon>
    </lineage>
</organism>
<evidence type="ECO:0000259" key="1">
    <source>
        <dbReference type="Pfam" id="PF07238"/>
    </source>
</evidence>
<evidence type="ECO:0000313" key="2">
    <source>
        <dbReference type="EMBL" id="AUI69633.1"/>
    </source>
</evidence>
<dbReference type="OrthoDB" id="5296245at2"/>
<sequence>MKKPTLGAKNMLTLHVKDEMMLYNSYLPFLKRGGLFFSTDKKYELGEEVFLKLTLLNDDGTTPVAGKVAWINPKGSPGGRPAGIGVHFNEMDNGKTRERIEQALVGMLKSEKPTYTM</sequence>
<gene>
    <name evidence="2" type="ORF">BLE401_13650</name>
</gene>
<name>A0A2N9YGN2_9GAMM</name>
<dbReference type="STRING" id="288004.AL038_10620"/>
<protein>
    <submittedName>
        <fullName evidence="2">Pilus assembly protein PilZ</fullName>
    </submittedName>
</protein>
<accession>A0A2N9YGN2</accession>
<proteinExistence type="predicted"/>
<dbReference type="RefSeq" id="WP_062152646.1">
    <property type="nucleotide sequence ID" value="NZ_CP012373.2"/>
</dbReference>
<reference evidence="3" key="1">
    <citation type="submission" date="2016-12" db="EMBL/GenBank/DDBJ databases">
        <title>Complete Genome Sequence of Beggiatoa leptomitiformis D-401.</title>
        <authorList>
            <person name="Fomenkov A."/>
            <person name="Vincze T."/>
            <person name="Grabovich M."/>
            <person name="Anton B.P."/>
            <person name="Dubinina G."/>
            <person name="Orlova M."/>
            <person name="Belousova E."/>
            <person name="Roberts R.J."/>
        </authorList>
    </citation>
    <scope>NUCLEOTIDE SEQUENCE [LARGE SCALE GENOMIC DNA]</scope>
    <source>
        <strain evidence="3">D-401</strain>
    </source>
</reference>
<dbReference type="EMBL" id="CP018889">
    <property type="protein sequence ID" value="AUI69633.1"/>
    <property type="molecule type" value="Genomic_DNA"/>
</dbReference>
<dbReference type="AlphaFoldDB" id="A0A2N9YGN2"/>
<dbReference type="Proteomes" id="UP000234271">
    <property type="component" value="Chromosome"/>
</dbReference>